<evidence type="ECO:0000313" key="2">
    <source>
        <dbReference type="Proteomes" id="UP001497680"/>
    </source>
</evidence>
<proteinExistence type="predicted"/>
<gene>
    <name evidence="1" type="ORF">F4821DRAFT_89854</name>
</gene>
<dbReference type="EMBL" id="MU394301">
    <property type="protein sequence ID" value="KAI6088467.1"/>
    <property type="molecule type" value="Genomic_DNA"/>
</dbReference>
<organism evidence="1 2">
    <name type="scientific">Hypoxylon rubiginosum</name>
    <dbReference type="NCBI Taxonomy" id="110542"/>
    <lineage>
        <taxon>Eukaryota</taxon>
        <taxon>Fungi</taxon>
        <taxon>Dikarya</taxon>
        <taxon>Ascomycota</taxon>
        <taxon>Pezizomycotina</taxon>
        <taxon>Sordariomycetes</taxon>
        <taxon>Xylariomycetidae</taxon>
        <taxon>Xylariales</taxon>
        <taxon>Hypoxylaceae</taxon>
        <taxon>Hypoxylon</taxon>
    </lineage>
</organism>
<reference evidence="1 2" key="1">
    <citation type="journal article" date="2022" name="New Phytol.">
        <title>Ecological generalism drives hyperdiversity of secondary metabolite gene clusters in xylarialean endophytes.</title>
        <authorList>
            <person name="Franco M.E.E."/>
            <person name="Wisecaver J.H."/>
            <person name="Arnold A.E."/>
            <person name="Ju Y.M."/>
            <person name="Slot J.C."/>
            <person name="Ahrendt S."/>
            <person name="Moore L.P."/>
            <person name="Eastman K.E."/>
            <person name="Scott K."/>
            <person name="Konkel Z."/>
            <person name="Mondo S.J."/>
            <person name="Kuo A."/>
            <person name="Hayes R.D."/>
            <person name="Haridas S."/>
            <person name="Andreopoulos B."/>
            <person name="Riley R."/>
            <person name="LaButti K."/>
            <person name="Pangilinan J."/>
            <person name="Lipzen A."/>
            <person name="Amirebrahimi M."/>
            <person name="Yan J."/>
            <person name="Adam C."/>
            <person name="Keymanesh K."/>
            <person name="Ng V."/>
            <person name="Louie K."/>
            <person name="Northen T."/>
            <person name="Drula E."/>
            <person name="Henrissat B."/>
            <person name="Hsieh H.M."/>
            <person name="Youens-Clark K."/>
            <person name="Lutzoni F."/>
            <person name="Miadlikowska J."/>
            <person name="Eastwood D.C."/>
            <person name="Hamelin R.C."/>
            <person name="Grigoriev I.V."/>
            <person name="U'Ren J.M."/>
        </authorList>
    </citation>
    <scope>NUCLEOTIDE SEQUENCE [LARGE SCALE GENOMIC DNA]</scope>
    <source>
        <strain evidence="1 2">ER1909</strain>
    </source>
</reference>
<name>A0ACC0D7E3_9PEZI</name>
<keyword evidence="2" id="KW-1185">Reference proteome</keyword>
<accession>A0ACC0D7E3</accession>
<comment type="caution">
    <text evidence="1">The sequence shown here is derived from an EMBL/GenBank/DDBJ whole genome shotgun (WGS) entry which is preliminary data.</text>
</comment>
<evidence type="ECO:0000313" key="1">
    <source>
        <dbReference type="EMBL" id="KAI6088467.1"/>
    </source>
</evidence>
<dbReference type="Proteomes" id="UP001497680">
    <property type="component" value="Unassembled WGS sequence"/>
</dbReference>
<sequence length="671" mass="76021">MIDWDAMLLANESRWMTQDWRRSRDDLNRVPWDKLQRSTVDRLARVFTRYDNLYNPTATPELTPAHLEQLRRLHLNTTPTTGKMKGGWCGPSTPENKKTIPLPEENTSKDPGFLTVGYELELPIAVYHRGGIFAERPHPDVRGEAEEIVSDDVDRARVKRIVVDKVLDALNSQTDMVFIRKDADEGDELWGQRVDLLEKMDNDDEEQAEQEMFSPGAEPMRADPRTPEPTPEPGTQKDGELYRDDIEKLAMRCAEFALTMYYPCSDPSRAERRFELDKSLITAEYRDLRRAAQRVPVSVMEEGSAIKVRERAARLLELYAYQMKRDKRHVELAGMFPRYRAFSAYAMDNDIGQMGMQFAIDQFYDDIPEGVNDVKSLYGWELVKIASPVMRADQSELTDITTTTADICRVMRQNFRIHRDMMAIPTSTVVVVSHTNGFTLLELKKIITLFFFLERFLIMLNRKYRSEDSYQKISGSIKKCSPLGKICQVTDIASINDPENLLDSPKNQSDPAFVARMNEMKEHLPLDTVALTPGDRAFLTGIWASTQVTRLCKKATSVWPGARTNLAAQCRGGDRSEYIEPTEEDQAEAAKNDFQSADWDMTDLPRGVIKFRCAASSMDPMHIASWISVCTSLVDFAQNADDVAFSNTVAQVSSGQVEAASGPTAFSASMT</sequence>
<protein>
    <submittedName>
        <fullName evidence="1">Uncharacterized protein</fullName>
    </submittedName>
</protein>